<proteinExistence type="predicted"/>
<dbReference type="PANTHER" id="PTHR34075">
    <property type="entry name" value="BLR3430 PROTEIN"/>
    <property type="match status" value="1"/>
</dbReference>
<feature type="region of interest" description="Disordered" evidence="1">
    <location>
        <begin position="227"/>
        <end position="249"/>
    </location>
</feature>
<feature type="domain" description="ChsH2 C-terminal OB-fold" evidence="2">
    <location>
        <begin position="251"/>
        <end position="315"/>
    </location>
</feature>
<keyword evidence="4" id="KW-1185">Reference proteome</keyword>
<evidence type="ECO:0000259" key="2">
    <source>
        <dbReference type="Pfam" id="PF01796"/>
    </source>
</evidence>
<dbReference type="GO" id="GO:0003677">
    <property type="term" value="F:DNA binding"/>
    <property type="evidence" value="ECO:0007669"/>
    <property type="project" value="UniProtKB-KW"/>
</dbReference>
<evidence type="ECO:0000256" key="1">
    <source>
        <dbReference type="SAM" id="MobiDB-lite"/>
    </source>
</evidence>
<evidence type="ECO:0000313" key="3">
    <source>
        <dbReference type="EMBL" id="OAK56329.1"/>
    </source>
</evidence>
<reference evidence="3 4" key="1">
    <citation type="submission" date="2016-03" db="EMBL/GenBank/DDBJ databases">
        <title>Genome sequence of Rhodococcus kyotonensis KB10.</title>
        <authorList>
            <person name="Jeong H."/>
            <person name="Hong C.E."/>
            <person name="Jo S.H."/>
            <person name="Park J.M."/>
        </authorList>
    </citation>
    <scope>NUCLEOTIDE SEQUENCE [LARGE SCALE GENOMIC DNA]</scope>
    <source>
        <strain evidence="3 4">KB10</strain>
    </source>
</reference>
<dbReference type="InterPro" id="IPR052513">
    <property type="entry name" value="Thioester_dehydratase-like"/>
</dbReference>
<dbReference type="Gene3D" id="6.10.30.10">
    <property type="match status" value="2"/>
</dbReference>
<dbReference type="PANTHER" id="PTHR34075:SF5">
    <property type="entry name" value="BLR3430 PROTEIN"/>
    <property type="match status" value="1"/>
</dbReference>
<dbReference type="Pfam" id="PF01796">
    <property type="entry name" value="OB_ChsH2_C"/>
    <property type="match status" value="2"/>
</dbReference>
<keyword evidence="3" id="KW-0238">DNA-binding</keyword>
<dbReference type="InterPro" id="IPR002878">
    <property type="entry name" value="ChsH2_C"/>
</dbReference>
<name>A0A177YM84_9NOCA</name>
<dbReference type="RefSeq" id="WP_068421663.1">
    <property type="nucleotide sequence ID" value="NZ_LVHI01000004.1"/>
</dbReference>
<dbReference type="InterPro" id="IPR012340">
    <property type="entry name" value="NA-bd_OB-fold"/>
</dbReference>
<dbReference type="Proteomes" id="UP000077519">
    <property type="component" value="Unassembled WGS sequence"/>
</dbReference>
<organism evidence="3 4">
    <name type="scientific">Rhodococcoides kyotonense</name>
    <dbReference type="NCBI Taxonomy" id="398843"/>
    <lineage>
        <taxon>Bacteria</taxon>
        <taxon>Bacillati</taxon>
        <taxon>Actinomycetota</taxon>
        <taxon>Actinomycetes</taxon>
        <taxon>Mycobacteriales</taxon>
        <taxon>Nocardiaceae</taxon>
        <taxon>Rhodococcoides</taxon>
    </lineage>
</organism>
<dbReference type="SUPFAM" id="SSF50249">
    <property type="entry name" value="Nucleic acid-binding proteins"/>
    <property type="match status" value="2"/>
</dbReference>
<gene>
    <name evidence="3" type="ORF">A3K89_15925</name>
</gene>
<evidence type="ECO:0000313" key="4">
    <source>
        <dbReference type="Proteomes" id="UP000077519"/>
    </source>
</evidence>
<feature type="domain" description="ChsH2 C-terminal OB-fold" evidence="2">
    <location>
        <begin position="64"/>
        <end position="127"/>
    </location>
</feature>
<feature type="region of interest" description="Disordered" evidence="1">
    <location>
        <begin position="149"/>
        <end position="187"/>
    </location>
</feature>
<sequence>MNAPLSAPLNNAFDYTRSVGPTIGAFLTGLRRKQIRGGRTSDGRVHVPPPEFDSATMEPVTDFVDVASTGTVVSWSWVPTPYDGQPLDRPFAFALVRLDGADTALLHAVDAGSPDRMSTGMRVHARWAEERVGDIHDVICFQPGVEPAERPIGPGVEPAERPIGPGVEPAERPIGPGEGAEDPQSAGDPVEMITTPVRLEYTHSASAEESYYLRGLKEGRILGGRTDSAGKVYVPPRGADPTDGRPTAEQVELPDRGIVTTFCIVNVPFLGQRIKPPYIAAYVLLDGADIAFLHLILECDPADVRMGMRVEAKWKPQQDWDYTLENIEYFRPTGEPDADYDTYRHHL</sequence>
<comment type="caution">
    <text evidence="3">The sequence shown here is derived from an EMBL/GenBank/DDBJ whole genome shotgun (WGS) entry which is preliminary data.</text>
</comment>
<dbReference type="EMBL" id="LVHI01000004">
    <property type="protein sequence ID" value="OAK56329.1"/>
    <property type="molecule type" value="Genomic_DNA"/>
</dbReference>
<accession>A0A177YM84</accession>
<protein>
    <submittedName>
        <fullName evidence="3">DNA-binding protein</fullName>
    </submittedName>
</protein>
<dbReference type="AlphaFoldDB" id="A0A177YM84"/>